<feature type="domain" description="Methyltransferase small" evidence="3">
    <location>
        <begin position="93"/>
        <end position="155"/>
    </location>
</feature>
<dbReference type="GO" id="GO:0030798">
    <property type="term" value="F:trans-aconitate 2-methyltransferase activity"/>
    <property type="evidence" value="ECO:0007669"/>
    <property type="project" value="UniProtKB-EC"/>
</dbReference>
<dbReference type="AlphaFoldDB" id="A0A518AIG9"/>
<protein>
    <submittedName>
        <fullName evidence="4">Trans-aconitate 2-methyltransferase</fullName>
        <ecNumber evidence="4">2.1.1.144</ecNumber>
    </submittedName>
</protein>
<keyword evidence="5" id="KW-1185">Reference proteome</keyword>
<dbReference type="Proteomes" id="UP000315750">
    <property type="component" value="Chromosome"/>
</dbReference>
<dbReference type="InterPro" id="IPR007848">
    <property type="entry name" value="Small_mtfrase_dom"/>
</dbReference>
<evidence type="ECO:0000256" key="1">
    <source>
        <dbReference type="ARBA" id="ARBA00022603"/>
    </source>
</evidence>
<dbReference type="OrthoDB" id="7343073at2"/>
<reference evidence="4 5" key="1">
    <citation type="submission" date="2019-02" db="EMBL/GenBank/DDBJ databases">
        <title>Deep-cultivation of Planctomycetes and their phenomic and genomic characterization uncovers novel biology.</title>
        <authorList>
            <person name="Wiegand S."/>
            <person name="Jogler M."/>
            <person name="Boedeker C."/>
            <person name="Pinto D."/>
            <person name="Vollmers J."/>
            <person name="Rivas-Marin E."/>
            <person name="Kohn T."/>
            <person name="Peeters S.H."/>
            <person name="Heuer A."/>
            <person name="Rast P."/>
            <person name="Oberbeckmann S."/>
            <person name="Bunk B."/>
            <person name="Jeske O."/>
            <person name="Meyerdierks A."/>
            <person name="Storesund J.E."/>
            <person name="Kallscheuer N."/>
            <person name="Luecker S."/>
            <person name="Lage O.M."/>
            <person name="Pohl T."/>
            <person name="Merkel B.J."/>
            <person name="Hornburger P."/>
            <person name="Mueller R.-W."/>
            <person name="Bruemmer F."/>
            <person name="Labrenz M."/>
            <person name="Spormann A.M."/>
            <person name="Op den Camp H."/>
            <person name="Overmann J."/>
            <person name="Amann R."/>
            <person name="Jetten M.S.M."/>
            <person name="Mascher T."/>
            <person name="Medema M.H."/>
            <person name="Devos D.P."/>
            <person name="Kaster A.-K."/>
            <person name="Ovreas L."/>
            <person name="Rohde M."/>
            <person name="Galperin M.Y."/>
            <person name="Jogler C."/>
        </authorList>
    </citation>
    <scope>NUCLEOTIDE SEQUENCE [LARGE SCALE GENOMIC DNA]</scope>
    <source>
        <strain evidence="4 5">Pan181</strain>
    </source>
</reference>
<organism evidence="4 5">
    <name type="scientific">Aeoliella mucimassa</name>
    <dbReference type="NCBI Taxonomy" id="2527972"/>
    <lineage>
        <taxon>Bacteria</taxon>
        <taxon>Pseudomonadati</taxon>
        <taxon>Planctomycetota</taxon>
        <taxon>Planctomycetia</taxon>
        <taxon>Pirellulales</taxon>
        <taxon>Lacipirellulaceae</taxon>
        <taxon>Aeoliella</taxon>
    </lineage>
</organism>
<dbReference type="Gene3D" id="3.40.50.150">
    <property type="entry name" value="Vaccinia Virus protein VP39"/>
    <property type="match status" value="1"/>
</dbReference>
<evidence type="ECO:0000256" key="2">
    <source>
        <dbReference type="ARBA" id="ARBA00022691"/>
    </source>
</evidence>
<dbReference type="EMBL" id="CP036278">
    <property type="protein sequence ID" value="QDU54528.1"/>
    <property type="molecule type" value="Genomic_DNA"/>
</dbReference>
<keyword evidence="1 4" id="KW-0489">Methyltransferase</keyword>
<dbReference type="GO" id="GO:0032259">
    <property type="term" value="P:methylation"/>
    <property type="evidence" value="ECO:0007669"/>
    <property type="project" value="UniProtKB-KW"/>
</dbReference>
<evidence type="ECO:0000313" key="5">
    <source>
        <dbReference type="Proteomes" id="UP000315750"/>
    </source>
</evidence>
<dbReference type="SUPFAM" id="SSF53335">
    <property type="entry name" value="S-adenosyl-L-methionine-dependent methyltransferases"/>
    <property type="match status" value="1"/>
</dbReference>
<sequence>MKSPMKSIVKRAVRVDGIWAALNHTVVPAAKYMEYARYVLAPQKLPPFDRDIFADKTVLHGNFAGMKYPDMLSIGSMLYPKLLGSYERELEPLIAKLCTQPYTEIVDIGCAEGYYAVGLAMRIPTARVFAFDTNSDATQLCKAMAAANGVGKRVEIGEFCDGETLRTLPYSGRALIVCDCEGYEKQLFDEPTVRAMAPHDLLIETHDFIDIEISTTLQRMFEPSHHVQCFTSIDDIQKAKYYDYPEIADMSLEHRRQVVRENRPAAMEWLYLTPKQADRV</sequence>
<keyword evidence="4" id="KW-0808">Transferase</keyword>
<keyword evidence="2" id="KW-0949">S-adenosyl-L-methionine</keyword>
<dbReference type="CDD" id="cd02440">
    <property type="entry name" value="AdoMet_MTases"/>
    <property type="match status" value="1"/>
</dbReference>
<gene>
    <name evidence="4" type="primary">tam_1</name>
    <name evidence="4" type="ORF">Pan181_07100</name>
</gene>
<dbReference type="InterPro" id="IPR029063">
    <property type="entry name" value="SAM-dependent_MTases_sf"/>
</dbReference>
<dbReference type="Pfam" id="PF05175">
    <property type="entry name" value="MTS"/>
    <property type="match status" value="1"/>
</dbReference>
<evidence type="ECO:0000259" key="3">
    <source>
        <dbReference type="Pfam" id="PF05175"/>
    </source>
</evidence>
<proteinExistence type="predicted"/>
<dbReference type="KEGG" id="amuc:Pan181_07100"/>
<accession>A0A518AIG9</accession>
<dbReference type="EC" id="2.1.1.144" evidence="4"/>
<name>A0A518AIG9_9BACT</name>
<evidence type="ECO:0000313" key="4">
    <source>
        <dbReference type="EMBL" id="QDU54528.1"/>
    </source>
</evidence>